<keyword evidence="6" id="KW-0378">Hydrolase</keyword>
<evidence type="ECO:0000313" key="13">
    <source>
        <dbReference type="EMBL" id="EFO99377.1"/>
    </source>
</evidence>
<dbReference type="EMBL" id="DS268717">
    <property type="protein sequence ID" value="EFO99377.1"/>
    <property type="molecule type" value="Genomic_DNA"/>
</dbReference>
<reference evidence="13" key="1">
    <citation type="submission" date="2007-07" db="EMBL/GenBank/DDBJ databases">
        <title>PCAP assembly of the Caenorhabditis remanei genome.</title>
        <authorList>
            <consortium name="The Caenorhabditis remanei Sequencing Consortium"/>
            <person name="Wilson R.K."/>
        </authorList>
    </citation>
    <scope>NUCLEOTIDE SEQUENCE [LARGE SCALE GENOMIC DNA]</scope>
    <source>
        <strain evidence="13">PB4641</strain>
    </source>
</reference>
<evidence type="ECO:0000256" key="3">
    <source>
        <dbReference type="ARBA" id="ARBA00022722"/>
    </source>
</evidence>
<accession>E3NIW7</accession>
<evidence type="ECO:0000256" key="9">
    <source>
        <dbReference type="PROSITE-ProRule" id="PRU00506"/>
    </source>
</evidence>
<dbReference type="InterPro" id="IPR012337">
    <property type="entry name" value="RNaseH-like_sf"/>
</dbReference>
<feature type="domain" description="Integrase catalytic" evidence="11">
    <location>
        <begin position="31"/>
        <end position="190"/>
    </location>
</feature>
<keyword evidence="2" id="KW-0548">Nucleotidyltransferase</keyword>
<keyword evidence="4" id="KW-0479">Metal-binding</keyword>
<evidence type="ECO:0000256" key="1">
    <source>
        <dbReference type="ARBA" id="ARBA00022679"/>
    </source>
</evidence>
<evidence type="ECO:0000256" key="8">
    <source>
        <dbReference type="ARBA" id="ARBA00023125"/>
    </source>
</evidence>
<evidence type="ECO:0000256" key="4">
    <source>
        <dbReference type="ARBA" id="ARBA00022723"/>
    </source>
</evidence>
<dbReference type="Proteomes" id="UP000008281">
    <property type="component" value="Unassembled WGS sequence"/>
</dbReference>
<dbReference type="PROSITE" id="PS51027">
    <property type="entry name" value="INTEGRASE_DBD"/>
    <property type="match status" value="1"/>
</dbReference>
<dbReference type="InterPro" id="IPR050951">
    <property type="entry name" value="Retrovirus_Pol_polyprotein"/>
</dbReference>
<dbReference type="InterPro" id="IPR036397">
    <property type="entry name" value="RNaseH_sf"/>
</dbReference>
<keyword evidence="1" id="KW-0808">Transferase</keyword>
<dbReference type="PANTHER" id="PTHR37984:SF15">
    <property type="entry name" value="INTEGRASE CATALYTIC DOMAIN-CONTAINING PROTEIN"/>
    <property type="match status" value="1"/>
</dbReference>
<proteinExistence type="predicted"/>
<dbReference type="PANTHER" id="PTHR37984">
    <property type="entry name" value="PROTEIN CBG26694"/>
    <property type="match status" value="1"/>
</dbReference>
<sequence length="638" mass="71884">MSQRSVVIPTDSNLPPSTAAHLHGKYYYVSYTTCEIKGISQHDLIDVGLSTQGNRYILSIIDLFTKYGIGVPIPDKKGVTVLKAFIERWAIGEGRVPEVLLTDQGKEFCNEHFQKFAELVQMKHITTKGYNSRANGCVERFNKTLMHTIKKQNAVAAEWDDQVPFAVYAYNSVVHKTTGDSPMFLMYGRDAKGGLEKIGDDACGVSYVDMDEYKNLLVQELNKAYAFVKEHALQEQQEHKVLFDAKHRISQKSYPQPGARVLVEIPSEKMGARYPKLTNKWRGPYRVIACSENSATLIPVAGSDREILKVPFENLRNIPQQMDNTPVETKKGRARLRHTFKHKDLKRDDVTMLVQKRLPMFPEMPTDDAWGILGQCPTLSLWVKDIVSWKDAFDLQYAMTLEKCLGTELLQSMSSMVFCFPGVELKSVALALKHVKLLKDEDTVAERIRKNLETTEVNVAVFVIPFSTSEQSKDSWQEAIHAVPKEIDVIVVFSHVTQFDHAKGETFTQLVKELYRLDGKINVLGPDFIVTFNLNRTLLNVSDRSNCLKYWEDLVRKAVARPAAAGRALLVRIVKEEKIIWPHLKLATLEPVETNQSAATEATGASGSGFGPIRAHNSRGSRSGSYGLGSYSKFRHNR</sequence>
<evidence type="ECO:0000256" key="7">
    <source>
        <dbReference type="ARBA" id="ARBA00022908"/>
    </source>
</evidence>
<evidence type="ECO:0000313" key="14">
    <source>
        <dbReference type="Proteomes" id="UP000008281"/>
    </source>
</evidence>
<keyword evidence="8" id="KW-0238">DNA-binding</keyword>
<evidence type="ECO:0000256" key="6">
    <source>
        <dbReference type="ARBA" id="ARBA00022801"/>
    </source>
</evidence>
<dbReference type="HOGENOM" id="CLU_017720_0_0_1"/>
<dbReference type="InParanoid" id="E3NIW7"/>
<keyword evidence="14" id="KW-1185">Reference proteome</keyword>
<evidence type="ECO:0000259" key="12">
    <source>
        <dbReference type="PROSITE" id="PS51027"/>
    </source>
</evidence>
<dbReference type="GO" id="GO:0046872">
    <property type="term" value="F:metal ion binding"/>
    <property type="evidence" value="ECO:0007669"/>
    <property type="project" value="UniProtKB-KW"/>
</dbReference>
<dbReference type="GO" id="GO:0015074">
    <property type="term" value="P:DNA integration"/>
    <property type="evidence" value="ECO:0007669"/>
    <property type="project" value="UniProtKB-KW"/>
</dbReference>
<dbReference type="AlphaFoldDB" id="E3NIW7"/>
<dbReference type="GO" id="GO:0004519">
    <property type="term" value="F:endonuclease activity"/>
    <property type="evidence" value="ECO:0007669"/>
    <property type="project" value="UniProtKB-KW"/>
</dbReference>
<dbReference type="GO" id="GO:0016779">
    <property type="term" value="F:nucleotidyltransferase activity"/>
    <property type="evidence" value="ECO:0007669"/>
    <property type="project" value="UniProtKB-KW"/>
</dbReference>
<dbReference type="OrthoDB" id="5839379at2759"/>
<dbReference type="PROSITE" id="PS50994">
    <property type="entry name" value="INTEGRASE"/>
    <property type="match status" value="1"/>
</dbReference>
<dbReference type="InterPro" id="IPR001037">
    <property type="entry name" value="Integrase_C_retrovir"/>
</dbReference>
<feature type="region of interest" description="Disordered" evidence="10">
    <location>
        <begin position="597"/>
        <end position="624"/>
    </location>
</feature>
<dbReference type="GO" id="GO:0003677">
    <property type="term" value="F:DNA binding"/>
    <property type="evidence" value="ECO:0007669"/>
    <property type="project" value="UniProtKB-KW"/>
</dbReference>
<keyword evidence="5" id="KW-0255">Endonuclease</keyword>
<keyword evidence="7" id="KW-0229">DNA integration</keyword>
<keyword evidence="3" id="KW-0540">Nuclease</keyword>
<feature type="domain" description="Integrase-type" evidence="12">
    <location>
        <begin position="268"/>
        <end position="320"/>
    </location>
</feature>
<evidence type="ECO:0000259" key="11">
    <source>
        <dbReference type="PROSITE" id="PS50994"/>
    </source>
</evidence>
<organism evidence="14">
    <name type="scientific">Caenorhabditis remanei</name>
    <name type="common">Caenorhabditis vulgaris</name>
    <dbReference type="NCBI Taxonomy" id="31234"/>
    <lineage>
        <taxon>Eukaryota</taxon>
        <taxon>Metazoa</taxon>
        <taxon>Ecdysozoa</taxon>
        <taxon>Nematoda</taxon>
        <taxon>Chromadorea</taxon>
        <taxon>Rhabditida</taxon>
        <taxon>Rhabditina</taxon>
        <taxon>Rhabditomorpha</taxon>
        <taxon>Rhabditoidea</taxon>
        <taxon>Rhabditidae</taxon>
        <taxon>Peloderinae</taxon>
        <taxon>Caenorhabditis</taxon>
    </lineage>
</organism>
<feature type="DNA-binding region" description="Integrase-type" evidence="9">
    <location>
        <begin position="268"/>
        <end position="320"/>
    </location>
</feature>
<dbReference type="GO" id="GO:0016787">
    <property type="term" value="F:hydrolase activity"/>
    <property type="evidence" value="ECO:0007669"/>
    <property type="project" value="UniProtKB-KW"/>
</dbReference>
<dbReference type="InterPro" id="IPR001584">
    <property type="entry name" value="Integrase_cat-core"/>
</dbReference>
<dbReference type="Gene3D" id="3.30.420.10">
    <property type="entry name" value="Ribonuclease H-like superfamily/Ribonuclease H"/>
    <property type="match status" value="1"/>
</dbReference>
<name>E3NIW7_CAERE</name>
<evidence type="ECO:0000256" key="5">
    <source>
        <dbReference type="ARBA" id="ARBA00022759"/>
    </source>
</evidence>
<protein>
    <submittedName>
        <fullName evidence="13">Uncharacterized protein</fullName>
    </submittedName>
</protein>
<evidence type="ECO:0000256" key="10">
    <source>
        <dbReference type="SAM" id="MobiDB-lite"/>
    </source>
</evidence>
<dbReference type="Pfam" id="PF00665">
    <property type="entry name" value="rve"/>
    <property type="match status" value="1"/>
</dbReference>
<evidence type="ECO:0000256" key="2">
    <source>
        <dbReference type="ARBA" id="ARBA00022695"/>
    </source>
</evidence>
<gene>
    <name evidence="13" type="ORF">CRE_18270</name>
</gene>
<dbReference type="SUPFAM" id="SSF53098">
    <property type="entry name" value="Ribonuclease H-like"/>
    <property type="match status" value="1"/>
</dbReference>